<feature type="compositionally biased region" description="Basic residues" evidence="1">
    <location>
        <begin position="33"/>
        <end position="43"/>
    </location>
</feature>
<feature type="compositionally biased region" description="Low complexity" evidence="1">
    <location>
        <begin position="75"/>
        <end position="86"/>
    </location>
</feature>
<name>A0A0D9Z165_9ORYZ</name>
<accession>A0A0D9Z165</accession>
<evidence type="ECO:0000256" key="1">
    <source>
        <dbReference type="SAM" id="MobiDB-lite"/>
    </source>
</evidence>
<feature type="compositionally biased region" description="Low complexity" evidence="1">
    <location>
        <begin position="52"/>
        <end position="67"/>
    </location>
</feature>
<organism evidence="2">
    <name type="scientific">Oryza glumipatula</name>
    <dbReference type="NCBI Taxonomy" id="40148"/>
    <lineage>
        <taxon>Eukaryota</taxon>
        <taxon>Viridiplantae</taxon>
        <taxon>Streptophyta</taxon>
        <taxon>Embryophyta</taxon>
        <taxon>Tracheophyta</taxon>
        <taxon>Spermatophyta</taxon>
        <taxon>Magnoliopsida</taxon>
        <taxon>Liliopsida</taxon>
        <taxon>Poales</taxon>
        <taxon>Poaceae</taxon>
        <taxon>BOP clade</taxon>
        <taxon>Oryzoideae</taxon>
        <taxon>Oryzeae</taxon>
        <taxon>Oryzinae</taxon>
        <taxon>Oryza</taxon>
    </lineage>
</organism>
<dbReference type="EnsemblPlants" id="OGLUM03G01150.1">
    <property type="protein sequence ID" value="OGLUM03G01150.1"/>
    <property type="gene ID" value="OGLUM03G01150"/>
</dbReference>
<evidence type="ECO:0000313" key="3">
    <source>
        <dbReference type="Proteomes" id="UP000026961"/>
    </source>
</evidence>
<reference evidence="2" key="2">
    <citation type="submission" date="2018-05" db="EMBL/GenBank/DDBJ databases">
        <title>OgluRS3 (Oryza glumaepatula Reference Sequence Version 3).</title>
        <authorList>
            <person name="Zhang J."/>
            <person name="Kudrna D."/>
            <person name="Lee S."/>
            <person name="Talag J."/>
            <person name="Welchert J."/>
            <person name="Wing R.A."/>
        </authorList>
    </citation>
    <scope>NUCLEOTIDE SEQUENCE [LARGE SCALE GENOMIC DNA]</scope>
</reference>
<dbReference type="AlphaFoldDB" id="A0A0D9Z165"/>
<evidence type="ECO:0000313" key="2">
    <source>
        <dbReference type="EnsemblPlants" id="OGLUM03G01150.1"/>
    </source>
</evidence>
<dbReference type="HOGENOM" id="CLU_2389751_0_0_1"/>
<proteinExistence type="predicted"/>
<dbReference type="Gramene" id="OGLUM03G01150.1">
    <property type="protein sequence ID" value="OGLUM03G01150.1"/>
    <property type="gene ID" value="OGLUM03G01150"/>
</dbReference>
<protein>
    <submittedName>
        <fullName evidence="2">Uncharacterized protein</fullName>
    </submittedName>
</protein>
<reference evidence="2" key="1">
    <citation type="submission" date="2015-04" db="UniProtKB">
        <authorList>
            <consortium name="EnsemblPlants"/>
        </authorList>
    </citation>
    <scope>IDENTIFICATION</scope>
</reference>
<sequence length="94" mass="9292">MTDFCGSQHGLPDGAWQHSQPYGQQLPVCARQASKKTAKARAARRTDPAPPAAAARGAADCRAPAGPSAADSNPAGASAGIGAKAARSLAVGGR</sequence>
<dbReference type="Proteomes" id="UP000026961">
    <property type="component" value="Chromosome 3"/>
</dbReference>
<keyword evidence="3" id="KW-1185">Reference proteome</keyword>
<feature type="region of interest" description="Disordered" evidence="1">
    <location>
        <begin position="1"/>
        <end position="94"/>
    </location>
</feature>